<keyword evidence="1" id="KW-0596">Phosphopantetheine</keyword>
<dbReference type="SUPFAM" id="SSF53335">
    <property type="entry name" value="S-adenosyl-L-methionine-dependent methyltransferases"/>
    <property type="match status" value="1"/>
</dbReference>
<dbReference type="InterPro" id="IPR042099">
    <property type="entry name" value="ANL_N_sf"/>
</dbReference>
<dbReference type="InterPro" id="IPR020807">
    <property type="entry name" value="PKS_DH"/>
</dbReference>
<dbReference type="eggNOG" id="KOG1202">
    <property type="taxonomic scope" value="Eukaryota"/>
</dbReference>
<reference evidence="14 15" key="1">
    <citation type="journal article" date="2011" name="Nat. Biotechnol.">
        <title>Comparative genomic analysis of the thermophilic biomass-degrading fungi Myceliophthora thermophila and Thielavia terrestris.</title>
        <authorList>
            <person name="Berka R.M."/>
            <person name="Grigoriev I.V."/>
            <person name="Otillar R."/>
            <person name="Salamov A."/>
            <person name="Grimwood J."/>
            <person name="Reid I."/>
            <person name="Ishmael N."/>
            <person name="John T."/>
            <person name="Darmond C."/>
            <person name="Moisan M.-C."/>
            <person name="Henrissat B."/>
            <person name="Coutinho P.M."/>
            <person name="Lombard V."/>
            <person name="Natvig D.O."/>
            <person name="Lindquist E."/>
            <person name="Schmutz J."/>
            <person name="Lucas S."/>
            <person name="Harris P."/>
            <person name="Powlowski J."/>
            <person name="Bellemare A."/>
            <person name="Taylor D."/>
            <person name="Butler G."/>
            <person name="de Vries R.P."/>
            <person name="Allijn I.E."/>
            <person name="van den Brink J."/>
            <person name="Ushinsky S."/>
            <person name="Storms R."/>
            <person name="Powell A.J."/>
            <person name="Paulsen I.T."/>
            <person name="Elbourne L.D.H."/>
            <person name="Baker S.E."/>
            <person name="Magnuson J."/>
            <person name="LaBoissiere S."/>
            <person name="Clutterbuck A.J."/>
            <person name="Martinez D."/>
            <person name="Wogulis M."/>
            <person name="de Leon A.L."/>
            <person name="Rey M.W."/>
            <person name="Tsang A."/>
        </authorList>
    </citation>
    <scope>NUCLEOTIDE SEQUENCE [LARGE SCALE GENOMIC DNA]</scope>
    <source>
        <strain evidence="15">ATCC 42464 / BCRC 31852 / DSM 1799</strain>
    </source>
</reference>
<evidence type="ECO:0000256" key="10">
    <source>
        <dbReference type="SAM" id="MobiDB-lite"/>
    </source>
</evidence>
<keyword evidence="3" id="KW-0436">Ligase</keyword>
<dbReference type="InterPro" id="IPR036736">
    <property type="entry name" value="ACP-like_sf"/>
</dbReference>
<dbReference type="Proteomes" id="UP000007322">
    <property type="component" value="Chromosome 3"/>
</dbReference>
<evidence type="ECO:0000256" key="5">
    <source>
        <dbReference type="ARBA" id="ARBA00022679"/>
    </source>
</evidence>
<feature type="region of interest" description="C-terminal hotdog fold" evidence="9">
    <location>
        <begin position="1098"/>
        <end position="1256"/>
    </location>
</feature>
<dbReference type="Pfam" id="PF08242">
    <property type="entry name" value="Methyltransf_12"/>
    <property type="match status" value="1"/>
</dbReference>
<dbReference type="PROSITE" id="PS00012">
    <property type="entry name" value="PHOSPHOPANTETHEINE"/>
    <property type="match status" value="1"/>
</dbReference>
<feature type="compositionally biased region" description="Low complexity" evidence="10">
    <location>
        <begin position="2528"/>
        <end position="2546"/>
    </location>
</feature>
<feature type="domain" description="Carrier" evidence="11">
    <location>
        <begin position="2416"/>
        <end position="2495"/>
    </location>
</feature>
<dbReference type="GO" id="GO:0004315">
    <property type="term" value="F:3-oxoacyl-[acyl-carrier-protein] synthase activity"/>
    <property type="evidence" value="ECO:0007669"/>
    <property type="project" value="InterPro"/>
</dbReference>
<feature type="active site" description="Proton donor; for dehydratase activity" evidence="9">
    <location>
        <position position="1161"/>
    </location>
</feature>
<dbReference type="CDD" id="cd05930">
    <property type="entry name" value="A_NRPS"/>
    <property type="match status" value="1"/>
</dbReference>
<dbReference type="Gene3D" id="3.40.50.720">
    <property type="entry name" value="NAD(P)-binding Rossmann-like Domain"/>
    <property type="match status" value="2"/>
</dbReference>
<dbReference type="GO" id="GO:0016491">
    <property type="term" value="F:oxidoreductase activity"/>
    <property type="evidence" value="ECO:0007669"/>
    <property type="project" value="UniProtKB-KW"/>
</dbReference>
<dbReference type="HOGENOM" id="CLU_000022_37_5_1"/>
<dbReference type="Pfam" id="PF08659">
    <property type="entry name" value="KR"/>
    <property type="match status" value="1"/>
</dbReference>
<dbReference type="InterPro" id="IPR042104">
    <property type="entry name" value="PKS_dehydratase_sf"/>
</dbReference>
<keyword evidence="8" id="KW-0511">Multifunctional enzyme</keyword>
<dbReference type="OrthoDB" id="329835at2759"/>
<evidence type="ECO:0000313" key="15">
    <source>
        <dbReference type="Proteomes" id="UP000007322"/>
    </source>
</evidence>
<dbReference type="Pfam" id="PF07993">
    <property type="entry name" value="NAD_binding_4"/>
    <property type="match status" value="1"/>
</dbReference>
<dbReference type="PROSITE" id="PS00606">
    <property type="entry name" value="KS3_1"/>
    <property type="match status" value="1"/>
</dbReference>
<dbReference type="InterPro" id="IPR032821">
    <property type="entry name" value="PKS_assoc"/>
</dbReference>
<evidence type="ECO:0000256" key="3">
    <source>
        <dbReference type="ARBA" id="ARBA00022598"/>
    </source>
</evidence>
<dbReference type="SMART" id="SM00822">
    <property type="entry name" value="PKS_KR"/>
    <property type="match status" value="1"/>
</dbReference>
<feature type="non-terminal residue" evidence="14">
    <location>
        <position position="3948"/>
    </location>
</feature>
<keyword evidence="2" id="KW-0597">Phosphoprotein</keyword>
<evidence type="ECO:0000256" key="8">
    <source>
        <dbReference type="ARBA" id="ARBA00023268"/>
    </source>
</evidence>
<dbReference type="SUPFAM" id="SSF47336">
    <property type="entry name" value="ACP-like"/>
    <property type="match status" value="2"/>
</dbReference>
<evidence type="ECO:0000256" key="2">
    <source>
        <dbReference type="ARBA" id="ARBA00022553"/>
    </source>
</evidence>
<dbReference type="Pfam" id="PF16197">
    <property type="entry name" value="KAsynt_C_assoc"/>
    <property type="match status" value="1"/>
</dbReference>
<dbReference type="PANTHER" id="PTHR43775">
    <property type="entry name" value="FATTY ACID SYNTHASE"/>
    <property type="match status" value="1"/>
</dbReference>
<keyword evidence="15" id="KW-1185">Reference proteome</keyword>
<dbReference type="InterPro" id="IPR020806">
    <property type="entry name" value="PKS_PP-bd"/>
</dbReference>
<dbReference type="PROSITE" id="PS50075">
    <property type="entry name" value="CARRIER"/>
    <property type="match status" value="2"/>
</dbReference>
<dbReference type="InterPro" id="IPR014031">
    <property type="entry name" value="Ketoacyl_synth_C"/>
</dbReference>
<dbReference type="GO" id="GO:0009403">
    <property type="term" value="P:toxin biosynthetic process"/>
    <property type="evidence" value="ECO:0007669"/>
    <property type="project" value="UniProtKB-ARBA"/>
</dbReference>
<feature type="region of interest" description="N-terminal hotdog fold" evidence="9">
    <location>
        <begin position="938"/>
        <end position="1079"/>
    </location>
</feature>
<dbReference type="SMART" id="SM00823">
    <property type="entry name" value="PKS_PP"/>
    <property type="match status" value="2"/>
</dbReference>
<dbReference type="InterPro" id="IPR014030">
    <property type="entry name" value="Ketoacyl_synth_N"/>
</dbReference>
<proteinExistence type="predicted"/>
<gene>
    <name evidence="14" type="ORF">MYCTH_68164</name>
</gene>
<dbReference type="SUPFAM" id="SSF53901">
    <property type="entry name" value="Thiolase-like"/>
    <property type="match status" value="1"/>
</dbReference>
<protein>
    <submittedName>
        <fullName evidence="14">Polyketide synthetase</fullName>
    </submittedName>
</protein>
<feature type="domain" description="Carrier" evidence="11">
    <location>
        <begin position="3610"/>
        <end position="3689"/>
    </location>
</feature>
<keyword evidence="5" id="KW-0808">Transferase</keyword>
<keyword evidence="7" id="KW-0560">Oxidoreductase</keyword>
<dbReference type="eggNOG" id="KOG1178">
    <property type="taxonomic scope" value="Eukaryota"/>
</dbReference>
<name>G2QDG9_THET4</name>
<dbReference type="InterPro" id="IPR029063">
    <property type="entry name" value="SAM-dependent_MTases_sf"/>
</dbReference>
<evidence type="ECO:0000259" key="13">
    <source>
        <dbReference type="PROSITE" id="PS52019"/>
    </source>
</evidence>
<dbReference type="GeneID" id="11507352"/>
<feature type="compositionally biased region" description="Low complexity" evidence="10">
    <location>
        <begin position="2560"/>
        <end position="2576"/>
    </location>
</feature>
<dbReference type="PROSITE" id="PS00455">
    <property type="entry name" value="AMP_BINDING"/>
    <property type="match status" value="1"/>
</dbReference>
<dbReference type="Gene3D" id="3.30.559.30">
    <property type="entry name" value="Nonribosomal peptide synthetase, condensation domain"/>
    <property type="match status" value="1"/>
</dbReference>
<dbReference type="SMART" id="SM00826">
    <property type="entry name" value="PKS_DH"/>
    <property type="match status" value="1"/>
</dbReference>
<keyword evidence="4" id="KW-0489">Methyltransferase</keyword>
<dbReference type="Pfam" id="PF00668">
    <property type="entry name" value="Condensation"/>
    <property type="match status" value="1"/>
</dbReference>
<evidence type="ECO:0000256" key="6">
    <source>
        <dbReference type="ARBA" id="ARBA00022737"/>
    </source>
</evidence>
<dbReference type="FunFam" id="3.40.47.10:FF:000019">
    <property type="entry name" value="Polyketide synthase type I"/>
    <property type="match status" value="1"/>
</dbReference>
<dbReference type="SMART" id="SM00827">
    <property type="entry name" value="PKS_AT"/>
    <property type="match status" value="1"/>
</dbReference>
<feature type="compositionally biased region" description="Polar residues" evidence="10">
    <location>
        <begin position="2547"/>
        <end position="2559"/>
    </location>
</feature>
<dbReference type="InterPro" id="IPR016036">
    <property type="entry name" value="Malonyl_transacylase_ACP-bd"/>
</dbReference>
<feature type="domain" description="PKS/mFAS DH" evidence="13">
    <location>
        <begin position="938"/>
        <end position="1256"/>
    </location>
</feature>
<dbReference type="Pfam" id="PF02801">
    <property type="entry name" value="Ketoacyl-synt_C"/>
    <property type="match status" value="1"/>
</dbReference>
<dbReference type="InterPro" id="IPR049552">
    <property type="entry name" value="PKS_DH_N"/>
</dbReference>
<dbReference type="Gene3D" id="3.40.366.10">
    <property type="entry name" value="Malonyl-Coenzyme A Acyl Carrier Protein, domain 2"/>
    <property type="match status" value="1"/>
</dbReference>
<feature type="region of interest" description="Disordered" evidence="10">
    <location>
        <begin position="2519"/>
        <end position="2600"/>
    </location>
</feature>
<dbReference type="Pfam" id="PF00550">
    <property type="entry name" value="PP-binding"/>
    <property type="match status" value="2"/>
</dbReference>
<dbReference type="CDD" id="cd00833">
    <property type="entry name" value="PKS"/>
    <property type="match status" value="1"/>
</dbReference>
<dbReference type="Gene3D" id="3.30.559.10">
    <property type="entry name" value="Chloramphenicol acetyltransferase-like domain"/>
    <property type="match status" value="1"/>
</dbReference>
<evidence type="ECO:0000313" key="14">
    <source>
        <dbReference type="EMBL" id="AEO57481.1"/>
    </source>
</evidence>
<dbReference type="GO" id="GO:0004312">
    <property type="term" value="F:fatty acid synthase activity"/>
    <property type="evidence" value="ECO:0007669"/>
    <property type="project" value="TreeGrafter"/>
</dbReference>
<feature type="domain" description="Ketosynthase family 3 (KS3)" evidence="12">
    <location>
        <begin position="8"/>
        <end position="437"/>
    </location>
</feature>
<dbReference type="Gene3D" id="3.40.50.12780">
    <property type="entry name" value="N-terminal domain of ligase-like"/>
    <property type="match status" value="1"/>
</dbReference>
<dbReference type="InterPro" id="IPR020841">
    <property type="entry name" value="PKS_Beta-ketoAc_synthase_dom"/>
</dbReference>
<dbReference type="RefSeq" id="XP_003662726.1">
    <property type="nucleotide sequence ID" value="XM_003662678.1"/>
</dbReference>
<dbReference type="VEuPathDB" id="FungiDB:MYCTH_68164"/>
<dbReference type="PROSITE" id="PS52019">
    <property type="entry name" value="PKS_MFAS_DH"/>
    <property type="match status" value="1"/>
</dbReference>
<dbReference type="PANTHER" id="PTHR43775:SF20">
    <property type="entry name" value="HYBRID PKS-NRPS SYNTHETASE APDA"/>
    <property type="match status" value="1"/>
</dbReference>
<dbReference type="EMBL" id="CP003004">
    <property type="protein sequence ID" value="AEO57481.1"/>
    <property type="molecule type" value="Genomic_DNA"/>
</dbReference>
<dbReference type="Pfam" id="PF21089">
    <property type="entry name" value="PKS_DH_N"/>
    <property type="match status" value="1"/>
</dbReference>
<dbReference type="InterPro" id="IPR045851">
    <property type="entry name" value="AMP-bd_C_sf"/>
</dbReference>
<dbReference type="InterPro" id="IPR013120">
    <property type="entry name" value="FAR_NAD-bd"/>
</dbReference>
<evidence type="ECO:0000256" key="4">
    <source>
        <dbReference type="ARBA" id="ARBA00022603"/>
    </source>
</evidence>
<dbReference type="KEGG" id="mtm:MYCTH_68164"/>
<evidence type="ECO:0000256" key="1">
    <source>
        <dbReference type="ARBA" id="ARBA00022450"/>
    </source>
</evidence>
<feature type="compositionally biased region" description="Low complexity" evidence="10">
    <location>
        <begin position="2585"/>
        <end position="2600"/>
    </location>
</feature>
<dbReference type="InterPro" id="IPR001242">
    <property type="entry name" value="Condensation_dom"/>
</dbReference>
<dbReference type="Gene3D" id="1.10.1200.10">
    <property type="entry name" value="ACP-like"/>
    <property type="match status" value="2"/>
</dbReference>
<dbReference type="CDD" id="cd02440">
    <property type="entry name" value="AdoMet_MTases"/>
    <property type="match status" value="1"/>
</dbReference>
<dbReference type="Pfam" id="PF00501">
    <property type="entry name" value="AMP-binding"/>
    <property type="match status" value="1"/>
</dbReference>
<dbReference type="InterPro" id="IPR006162">
    <property type="entry name" value="Ppantetheine_attach_site"/>
</dbReference>
<dbReference type="SUPFAM" id="SSF56801">
    <property type="entry name" value="Acetyl-CoA synthetase-like"/>
    <property type="match status" value="1"/>
</dbReference>
<dbReference type="SUPFAM" id="SSF51735">
    <property type="entry name" value="NAD(P)-binding Rossmann-fold domains"/>
    <property type="match status" value="2"/>
</dbReference>
<dbReference type="Gene3D" id="3.40.47.10">
    <property type="match status" value="1"/>
</dbReference>
<dbReference type="InterPro" id="IPR009081">
    <property type="entry name" value="PP-bd_ACP"/>
</dbReference>
<dbReference type="OMA" id="DIHYREL"/>
<evidence type="ECO:0000259" key="11">
    <source>
        <dbReference type="PROSITE" id="PS50075"/>
    </source>
</evidence>
<dbReference type="InterPro" id="IPR013217">
    <property type="entry name" value="Methyltransf_12"/>
</dbReference>
<dbReference type="SUPFAM" id="SSF52777">
    <property type="entry name" value="CoA-dependent acyltransferases"/>
    <property type="match status" value="2"/>
</dbReference>
<dbReference type="Gene3D" id="3.10.129.110">
    <property type="entry name" value="Polyketide synthase dehydratase"/>
    <property type="match status" value="1"/>
</dbReference>
<dbReference type="GO" id="GO:0031177">
    <property type="term" value="F:phosphopantetheine binding"/>
    <property type="evidence" value="ECO:0007669"/>
    <property type="project" value="InterPro"/>
</dbReference>
<dbReference type="InterPro" id="IPR001227">
    <property type="entry name" value="Ac_transferase_dom_sf"/>
</dbReference>
<dbReference type="CDD" id="cd19532">
    <property type="entry name" value="C_PKS-NRPS"/>
    <property type="match status" value="1"/>
</dbReference>
<dbReference type="InterPro" id="IPR036291">
    <property type="entry name" value="NAD(P)-bd_dom_sf"/>
</dbReference>
<dbReference type="Gene3D" id="3.30.300.30">
    <property type="match status" value="1"/>
</dbReference>
<dbReference type="SUPFAM" id="SSF55048">
    <property type="entry name" value="Probable ACP-binding domain of malonyl-CoA ACP transacylase"/>
    <property type="match status" value="1"/>
</dbReference>
<dbReference type="Pfam" id="PF00109">
    <property type="entry name" value="ketoacyl-synt"/>
    <property type="match status" value="1"/>
</dbReference>
<dbReference type="InterPro" id="IPR014043">
    <property type="entry name" value="Acyl_transferase_dom"/>
</dbReference>
<sequence length="3948" mass="427807">MSSAQAKSEPIAIIGSGCRFPGSASSPSKLWDLLSKPRDVLSEIPRSRFDPHGFYNPVGDTSGHSNVLHSYVLDEDVRAWDADFFNISANEAAAIDPQQRLLMETVYEALEAAGQRIGDLRGSDTAVYVGLMGEEYSSIQGRELDMMPTYHATGTARSIVSNRISYFFDWHGPSMTIDTACSSSLVAVHQCVQQLRAGHSRMAVAAGTNLLLGPEPYISESTFHMLSPRGRSHMWDAEADGYGRGDGVAAVVLKKLSDAIADGDPIECIIRETGVNQDGRTGGITVPSPDAQVALIEDTYRRAGLDLSSPSDRPQYFEAHGTGTATGDPLEAEAIHRAIGSRLGPGEKLYVGSVKTIIGHTEGTAGIAGLMKASLALQNRLIPPNLLFKTLNPRIEPFYKGLEVPVKAREWPEGAPKRASVNSFGFGGTNAHAILERYEPPTALPRAEMGIVARVWTFTFSAASKASLSQALRNTADFLGQSPNISARDLAYTLNSRRSTFPYRVAYVARDVEGLRKRVLDSVGSPEWETQAVVRPPNRPMKILGIFTGQGAQWPGMGKQLLEASPFAQARIQELELALATLPAADRPSWSLREELVAEGSKSKLHLAEYAQPLCTALQILLVDLLTAANVKFSAVVGHSSGEIGAAYAAGVLSARDAIVTAYYRGVHTKLAGGPDGQRGAMLAVGTSPEDAEDFVSLPRFEGRIGIAACNSPTSVTLSGDADAIEEAKEVFEDESKFARALRVDKAYHSHHMRPCSDPYVASLRKAGVTANKPRDGCKWYSSVHDGAVLTGHANEELDSVYWARNMAQTVLFSTAVESACAEEQYTIAIEVGPHGTLKGPALDTMKAVTKSVPAYISCLSRNSDSSEAFANAIGQIWANAADGALDLDKYHITAHGLSGARPSIIKDLPTYPWDNKRVFWNESRRSRALRLRTEPGHPLLGILSPDSNDTDLSWHTVLRLSNLPWISGHQLQGQTVFPAAGYVALAAEAAKQLAKAAAAGPLAKIELKDLDIGKAIAFESDKAGIELVFSLHIDKATEIDGHRVFETSFFARSVTATAESTDAALNASGRMQVTVAGDGAAEPLESLPAQEAGPAAMTEVDDSLFYSELKQLGYGYSGAFRALHSMTRKSDFGRGRISKVDAASMHPSEKDLLVHPGYLDAAFQAMFLAYSYPGDGRIWSLHVPVSIKSIRIDAARCRANSDDYLSFDAAINAAESLSGKIDLSGDVDIFSGDGRTGLIQVENIRLIPFAPATESQDTQMFYVNTWNTASPDGAIAAGDNRASQEDNELGWLLERVAHFYLRNLAESIRPDEEAGARWHHKKLLEFARQSVALARGGRQRFFKKEWLRDTAETLEPLMDAFGDRVDVQLLRNVGEHLADAVRGQGDILTHMTKDGLLDRWYEESLGLGEYTGFLAEVVGQITHVNPHVRILEVGGRSGNATKKILKRASHAFSHYTFTDVSPDAVEAAKSLFPDYQGRMSFQVLELGADLAEQGFQAHSYDLVIGVLALHTWPQDPEAYLSNLHQLLKPGGYLALLEATSGATVRLPAMMGGLEGWWPAKNRGRGSTKRLSAAEWHAALVQAGFSGIETSTPELDVLPRPYSVLVSRATNEHIDLLLEPSSKNDASALSHIDELVIVSGRSLVSVRLAEKMRRLLELHSERITVVPAAQDLASLDLSARPTVLYLADLDEPVFTRYTPEAHDGLKKLWTTAQTVLWATRGARRDNPHAIMSLGLGRAMMVEQAHAKINVQFIDFAVDARLDAHMLVDELLRLQILGRLARESADFVWVKEPEFEVDAEGRKWVPRIVPHQATNDRYNSSRRQIVAEADPAKEVVEVVESHDDNNGSQNRALIRVLAPEARRTDGEEVTRVRVLYSATVPLRPSSSQALYPFIGLDTATDAPVVALAKSIASIVEVPASSVVPYNYPLDEAPSRLRAITSHLLASLICSEAATVDGTTLLVDPDDDLAESVAKLAGEKRLSVTSVTTSPASKRAYPGVSVSAHASSRTIRRALPPRIASVIDFTKPSSWRGNFVAQIKALLPDAARFEKASSFQARNFSTTALAALCQEAVHLAPTNLSKSGAVSADAYVADPQSSAASVIDWTASSSVSVSVKPSDALPIFRGDRTYVLFGLAGAGGLGLPLAEYMVSLGARYIVLTSRRPSVDPHLIAEYAAKGVQIKAVKNDITDENDVRSLIADLRSSWPPIAGVANGANVLNDMSFEDMTFDDMNKVLRPKVEGTRILDQIFYDDPLDFFIGFSSISIVLGRAGQSNYDTANIYMLGLASQRRARGLNASVIDIGPIAGVGLMARDVSENVMNLLVSHGYRKMSGRDFLATFTNGILMGRVDSREPEELITGLTVHPKKGKFQPTWVDNARFSHLLLNTDGASGASSEGSAQVESLEDLLKRARSPGDVGRVLRVAVLNKLQNILSLSDELVNNPDALLQQGTSALGLDSLLAVELRTWMRSELGVDIPVLKILSDTPVQGLVDYAVENLPAEYVPNLDPNGKDAITEESLTAPKAKEEHPKPVAASVPPAAPPVATTTKPNGSPTLPSVPSSASETEAPTPTGSSSPASSVADPTESTSLVAPPSSQPVSLSPSLTISQSPAIEKVLPMSFGQSRFWVMTQIVQDPTAFNISCDVEIQSEIDVRALSRAVEMVGARHEALRTCFFHEDDQPMQAILKESPLRLETVSASVSDIDRLFQEVHNTVYDLSKGETMRAMLVSTSRTHHHLLVGYHHINMDSSSFVVFVADMIKIYAGQKLSPPRMQYSDFSKYQVEQLSKGNWDSLIAYWSNEFARLPDPLPILNVSPNTSRPRPNLTTYENRSIETRVSASVARQVKSACRKLKVTPFHIYTTILQITLARLAATDDICIGIADANRADVGATDSIGNFLNLIPLRLPTDLNLPFSSLVKATKNKVLHGLANSAVPFDVIMEKVGVQRSSTHSPLFQAFIDYRYVTEKLPFGKGHLEGKRYIVSKTPYDVMIEMIDTPTGEASLKLLTQEALYTPEESQTIMGCYTTLLDAFTKDTELAAGQPQMFDAGEVNRALQLGKGEFLDLQHPTILTEVDETAAQQPGAVALRDSQGNSLSWSDLKLRSVAIGQSLVNLGLPARSRIGVFQEPDVDWVCSMLGVWRAEKTYVPLETTQGVRRLADVAKEAKLAAVLVHDPTVPLVSQLALDDTVKVINVSTLPFNRLAATSFVSNHKPSDEAMIIYTSGSTGVPKGISIAHRVVVNAARSFLHRWPMSPQTVLQQTPLSFDVSWWGAIIALATKGTVVVAGPEARRDPRALTDLIVSKKVTFTFAVPSESVAWLQGGDLAALRSSAWTWHCSGGEPYSQNLINHLRLLDKPDLRAINIYGPTETMIPNAYEVLYRSFSASDMPVPIGRVMPNYTARVVDAQGHPVPAGIPGQLLFAGAGIADGYVGNPELTAERFPEDDLAPAEFVKQGWKLVHHSGDSGYLRESDGQFILQARINGDTQVKLRGLRIDMLDIEAQLLSTAKGLVSDAVVHVRKPEPNNSSADFLAAHVVLSEEGRARYATPAEQETFLDKVVAELRVPDYMRPAVIVAVTSLPLTHHGKVDRKAVAKLPLTRALGKATETPVGAAAAVDLGGNENLNKMKDLWLNVLGESVHAHTLGPNSDFFLVGGNSLLLIRVQGDLRKQYGLDVPLTQLFQRNTLAQMASLLDGKDRNNASATSGIDWPREIKLQPALSHLRAPASPMPKSGLVIALTGASGFLGLELVRQLVRLPEVKTVHALAVRSQSKLAQVSSPKLVIHPGDLSKPQLGLTDTAATEVFKTSHAVIHNGADVSFLKAYGSVRRTNLESTKDIVKLALQHGNVRHLHYISTAGIATMLGHDLYEESLGAFPPTSSPEGYVLSKWASELYLERASAVTGLPVTIHRPTAIVGENAPHLDVMSNILHYSRQMATVPSMSALEGTFQFVPVEDVA</sequence>
<dbReference type="GO" id="GO:0006633">
    <property type="term" value="P:fatty acid biosynthetic process"/>
    <property type="evidence" value="ECO:0007669"/>
    <property type="project" value="InterPro"/>
</dbReference>
<evidence type="ECO:0000256" key="7">
    <source>
        <dbReference type="ARBA" id="ARBA00023002"/>
    </source>
</evidence>
<dbReference type="InterPro" id="IPR057326">
    <property type="entry name" value="KR_dom"/>
</dbReference>
<dbReference type="GO" id="GO:0016874">
    <property type="term" value="F:ligase activity"/>
    <property type="evidence" value="ECO:0007669"/>
    <property type="project" value="UniProtKB-KW"/>
</dbReference>
<dbReference type="GO" id="GO:0008168">
    <property type="term" value="F:methyltransferase activity"/>
    <property type="evidence" value="ECO:0007669"/>
    <property type="project" value="UniProtKB-KW"/>
</dbReference>
<organism evidence="14 15">
    <name type="scientific">Thermothelomyces thermophilus (strain ATCC 42464 / BCRC 31852 / DSM 1799)</name>
    <name type="common">Sporotrichum thermophile</name>
    <dbReference type="NCBI Taxonomy" id="573729"/>
    <lineage>
        <taxon>Eukaryota</taxon>
        <taxon>Fungi</taxon>
        <taxon>Dikarya</taxon>
        <taxon>Ascomycota</taxon>
        <taxon>Pezizomycotina</taxon>
        <taxon>Sordariomycetes</taxon>
        <taxon>Sordariomycetidae</taxon>
        <taxon>Sordariales</taxon>
        <taxon>Chaetomiaceae</taxon>
        <taxon>Thermothelomyces</taxon>
    </lineage>
</organism>
<feature type="active site" description="Proton acceptor; for dehydratase activity" evidence="9">
    <location>
        <position position="970"/>
    </location>
</feature>
<dbReference type="InterPro" id="IPR023213">
    <property type="entry name" value="CAT-like_dom_sf"/>
</dbReference>
<dbReference type="Gene3D" id="3.40.50.150">
    <property type="entry name" value="Vaccinia Virus protein VP39"/>
    <property type="match status" value="1"/>
</dbReference>
<dbReference type="InterPro" id="IPR016039">
    <property type="entry name" value="Thiolase-like"/>
</dbReference>
<dbReference type="Pfam" id="PF00698">
    <property type="entry name" value="Acyl_transf_1"/>
    <property type="match status" value="1"/>
</dbReference>
<dbReference type="SMART" id="SM00825">
    <property type="entry name" value="PKS_KS"/>
    <property type="match status" value="1"/>
</dbReference>
<dbReference type="InterPro" id="IPR000873">
    <property type="entry name" value="AMP-dep_synth/lig_dom"/>
</dbReference>
<dbReference type="SUPFAM" id="SSF52151">
    <property type="entry name" value="FabD/lysophospholipase-like"/>
    <property type="match status" value="1"/>
</dbReference>
<dbReference type="STRING" id="573729.G2QDG9"/>
<dbReference type="GO" id="GO:0032259">
    <property type="term" value="P:methylation"/>
    <property type="evidence" value="ECO:0007669"/>
    <property type="project" value="UniProtKB-KW"/>
</dbReference>
<dbReference type="InterPro" id="IPR050091">
    <property type="entry name" value="PKS_NRPS_Biosynth_Enz"/>
</dbReference>
<dbReference type="PROSITE" id="PS52004">
    <property type="entry name" value="KS3_2"/>
    <property type="match status" value="1"/>
</dbReference>
<dbReference type="InterPro" id="IPR018201">
    <property type="entry name" value="Ketoacyl_synth_AS"/>
</dbReference>
<dbReference type="Pfam" id="PF14765">
    <property type="entry name" value="PS-DH"/>
    <property type="match status" value="1"/>
</dbReference>
<dbReference type="InParanoid" id="G2QDG9"/>
<dbReference type="InterPro" id="IPR016035">
    <property type="entry name" value="Acyl_Trfase/lysoPLipase"/>
</dbReference>
<evidence type="ECO:0000256" key="9">
    <source>
        <dbReference type="PROSITE-ProRule" id="PRU01363"/>
    </source>
</evidence>
<dbReference type="InterPro" id="IPR049551">
    <property type="entry name" value="PKS_DH_C"/>
</dbReference>
<dbReference type="InterPro" id="IPR049900">
    <property type="entry name" value="PKS_mFAS_DH"/>
</dbReference>
<dbReference type="InterPro" id="IPR020845">
    <property type="entry name" value="AMP-binding_CS"/>
</dbReference>
<dbReference type="InterPro" id="IPR013968">
    <property type="entry name" value="PKS_KR"/>
</dbReference>
<evidence type="ECO:0000259" key="12">
    <source>
        <dbReference type="PROSITE" id="PS52004"/>
    </source>
</evidence>
<keyword evidence="6" id="KW-0677">Repeat</keyword>
<accession>G2QDG9</accession>